<gene>
    <name evidence="2" type="ORF">OSB04_014933</name>
</gene>
<dbReference type="GO" id="GO:0004672">
    <property type="term" value="F:protein kinase activity"/>
    <property type="evidence" value="ECO:0007669"/>
    <property type="project" value="InterPro"/>
</dbReference>
<protein>
    <recommendedName>
        <fullName evidence="1">Protein kinase domain-containing protein</fullName>
    </recommendedName>
</protein>
<name>A0AA38SY72_9ASTR</name>
<reference evidence="2" key="1">
    <citation type="submission" date="2023-03" db="EMBL/GenBank/DDBJ databases">
        <title>Chromosome-scale reference genome and RAD-based genetic map of yellow starthistle (Centaurea solstitialis) reveal putative structural variation and QTLs associated with invader traits.</title>
        <authorList>
            <person name="Reatini B."/>
            <person name="Cang F.A."/>
            <person name="Jiang Q."/>
            <person name="Mckibben M.T.W."/>
            <person name="Barker M.S."/>
            <person name="Rieseberg L.H."/>
            <person name="Dlugosch K.M."/>
        </authorList>
    </citation>
    <scope>NUCLEOTIDE SEQUENCE</scope>
    <source>
        <strain evidence="2">CAN-66</strain>
        <tissue evidence="2">Leaf</tissue>
    </source>
</reference>
<dbReference type="PANTHER" id="PTHR45621">
    <property type="entry name" value="OS01G0588500 PROTEIN-RELATED"/>
    <property type="match status" value="1"/>
</dbReference>
<proteinExistence type="predicted"/>
<evidence type="ECO:0000259" key="1">
    <source>
        <dbReference type="PROSITE" id="PS50011"/>
    </source>
</evidence>
<feature type="domain" description="Protein kinase" evidence="1">
    <location>
        <begin position="1"/>
        <end position="237"/>
    </location>
</feature>
<accession>A0AA38SY72</accession>
<dbReference type="InterPro" id="IPR011009">
    <property type="entry name" value="Kinase-like_dom_sf"/>
</dbReference>
<dbReference type="InterPro" id="IPR050823">
    <property type="entry name" value="Plant_Ser_Thr_Prot_Kinase"/>
</dbReference>
<keyword evidence="3" id="KW-1185">Reference proteome</keyword>
<dbReference type="AlphaFoldDB" id="A0AA38SY72"/>
<comment type="caution">
    <text evidence="2">The sequence shown here is derived from an EMBL/GenBank/DDBJ whole genome shotgun (WGS) entry which is preliminary data.</text>
</comment>
<dbReference type="FunFam" id="1.10.510.10:FF:000095">
    <property type="entry name" value="protein STRUBBELIG-RECEPTOR FAMILY 8"/>
    <property type="match status" value="1"/>
</dbReference>
<dbReference type="PROSITE" id="PS50011">
    <property type="entry name" value="PROTEIN_KINASE_DOM"/>
    <property type="match status" value="1"/>
</dbReference>
<dbReference type="Gene3D" id="1.10.510.10">
    <property type="entry name" value="Transferase(Phosphotransferase) domain 1"/>
    <property type="match status" value="1"/>
</dbReference>
<dbReference type="InterPro" id="IPR000719">
    <property type="entry name" value="Prot_kinase_dom"/>
</dbReference>
<dbReference type="Gene3D" id="3.30.200.20">
    <property type="entry name" value="Phosphorylase Kinase, domain 1"/>
    <property type="match status" value="1"/>
</dbReference>
<dbReference type="Pfam" id="PF00069">
    <property type="entry name" value="Pkinase"/>
    <property type="match status" value="1"/>
</dbReference>
<dbReference type="Proteomes" id="UP001172457">
    <property type="component" value="Chromosome 4"/>
</dbReference>
<organism evidence="2 3">
    <name type="scientific">Centaurea solstitialis</name>
    <name type="common">yellow star-thistle</name>
    <dbReference type="NCBI Taxonomy" id="347529"/>
    <lineage>
        <taxon>Eukaryota</taxon>
        <taxon>Viridiplantae</taxon>
        <taxon>Streptophyta</taxon>
        <taxon>Embryophyta</taxon>
        <taxon>Tracheophyta</taxon>
        <taxon>Spermatophyta</taxon>
        <taxon>Magnoliopsida</taxon>
        <taxon>eudicotyledons</taxon>
        <taxon>Gunneridae</taxon>
        <taxon>Pentapetalae</taxon>
        <taxon>asterids</taxon>
        <taxon>campanulids</taxon>
        <taxon>Asterales</taxon>
        <taxon>Asteraceae</taxon>
        <taxon>Carduoideae</taxon>
        <taxon>Cardueae</taxon>
        <taxon>Centaureinae</taxon>
        <taxon>Centaurea</taxon>
    </lineage>
</organism>
<evidence type="ECO:0000313" key="3">
    <source>
        <dbReference type="Proteomes" id="UP001172457"/>
    </source>
</evidence>
<dbReference type="GO" id="GO:0005524">
    <property type="term" value="F:ATP binding"/>
    <property type="evidence" value="ECO:0007669"/>
    <property type="project" value="InterPro"/>
</dbReference>
<evidence type="ECO:0000313" key="2">
    <source>
        <dbReference type="EMBL" id="KAJ9550888.1"/>
    </source>
</evidence>
<dbReference type="EMBL" id="JARYMX010000004">
    <property type="protein sequence ID" value="KAJ9550888.1"/>
    <property type="molecule type" value="Genomic_DNA"/>
</dbReference>
<dbReference type="SUPFAM" id="SSF56112">
    <property type="entry name" value="Protein kinase-like (PK-like)"/>
    <property type="match status" value="1"/>
</dbReference>
<sequence length="247" mass="28264">MQSKTVEVDILGKLAHPNIISLLGYSNDKKDEYLLVYEYMQNQSLDSHLYPLDVDAEPLSWRTRLRIMIGVARGLSYLHSSNVILCRVKPDEILLDQGFNAKLGDFEVARYGPEIEDTEVSTRVAGTLGYLDPKYAIRGYLSEKSDVYSLGVVLLETLTSRQPINRRLPNEQIYLVDWAIPILEDKGELKKIIDPRLKKNYPEEGVFEYAKLALRCLAEEPKDRPSSEEVLSTLEQIDVVTKEWKDD</sequence>
<dbReference type="PIRSF" id="PIRSF000654">
    <property type="entry name" value="Integrin-linked_kinase"/>
    <property type="match status" value="1"/>
</dbReference>